<dbReference type="Pfam" id="PF00188">
    <property type="entry name" value="CAP"/>
    <property type="match status" value="1"/>
</dbReference>
<organism evidence="2 3">
    <name type="scientific">Parelaphostrongylus tenuis</name>
    <name type="common">Meningeal worm</name>
    <dbReference type="NCBI Taxonomy" id="148309"/>
    <lineage>
        <taxon>Eukaryota</taxon>
        <taxon>Metazoa</taxon>
        <taxon>Ecdysozoa</taxon>
        <taxon>Nematoda</taxon>
        <taxon>Chromadorea</taxon>
        <taxon>Rhabditida</taxon>
        <taxon>Rhabditina</taxon>
        <taxon>Rhabditomorpha</taxon>
        <taxon>Strongyloidea</taxon>
        <taxon>Metastrongylidae</taxon>
        <taxon>Parelaphostrongylus</taxon>
    </lineage>
</organism>
<reference evidence="2" key="1">
    <citation type="submission" date="2021-06" db="EMBL/GenBank/DDBJ databases">
        <title>Parelaphostrongylus tenuis whole genome reference sequence.</title>
        <authorList>
            <person name="Garwood T.J."/>
            <person name="Larsen P.A."/>
            <person name="Fountain-Jones N.M."/>
            <person name="Garbe J.R."/>
            <person name="Macchietto M.G."/>
            <person name="Kania S.A."/>
            <person name="Gerhold R.W."/>
            <person name="Richards J.E."/>
            <person name="Wolf T.M."/>
        </authorList>
    </citation>
    <scope>NUCLEOTIDE SEQUENCE</scope>
    <source>
        <strain evidence="2">MNPRO001-30</strain>
        <tissue evidence="2">Meninges</tissue>
    </source>
</reference>
<dbReference type="Gene3D" id="3.40.33.10">
    <property type="entry name" value="CAP"/>
    <property type="match status" value="1"/>
</dbReference>
<proteinExistence type="predicted"/>
<dbReference type="AlphaFoldDB" id="A0AAD5R4P6"/>
<feature type="domain" description="SCP" evidence="1">
    <location>
        <begin position="3"/>
        <end position="69"/>
    </location>
</feature>
<dbReference type="InterPro" id="IPR035940">
    <property type="entry name" value="CAP_sf"/>
</dbReference>
<protein>
    <recommendedName>
        <fullName evidence="1">SCP domain-containing protein</fullName>
    </recommendedName>
</protein>
<evidence type="ECO:0000313" key="3">
    <source>
        <dbReference type="Proteomes" id="UP001196413"/>
    </source>
</evidence>
<evidence type="ECO:0000313" key="2">
    <source>
        <dbReference type="EMBL" id="KAJ1369610.1"/>
    </source>
</evidence>
<accession>A0AAD5R4P6</accession>
<dbReference type="Proteomes" id="UP001196413">
    <property type="component" value="Unassembled WGS sequence"/>
</dbReference>
<dbReference type="InterPro" id="IPR014044">
    <property type="entry name" value="CAP_dom"/>
</dbReference>
<comment type="caution">
    <text evidence="2">The sequence shown here is derived from an EMBL/GenBank/DDBJ whole genome shotgun (WGS) entry which is preliminary data.</text>
</comment>
<dbReference type="EMBL" id="JAHQIW010006619">
    <property type="protein sequence ID" value="KAJ1369610.1"/>
    <property type="molecule type" value="Genomic_DNA"/>
</dbReference>
<evidence type="ECO:0000259" key="1">
    <source>
        <dbReference type="Pfam" id="PF00188"/>
    </source>
</evidence>
<gene>
    <name evidence="2" type="ORF">KIN20_031099</name>
</gene>
<sequence length="104" mass="11513">MSENVDMIIEEWWKSSTSGAPLVNLTPTTNNRLMIPFLQMANAATTTVGCGYTICDQRPRRFVSFVCQYGEPHVNIGVPIYKEGAPCSNCNKSCIFSLCDNEAN</sequence>
<keyword evidence="3" id="KW-1185">Reference proteome</keyword>
<name>A0AAD5R4P6_PARTN</name>
<dbReference type="SUPFAM" id="SSF55797">
    <property type="entry name" value="PR-1-like"/>
    <property type="match status" value="1"/>
</dbReference>